<evidence type="ECO:0000313" key="3">
    <source>
        <dbReference type="Proteomes" id="UP001589575"/>
    </source>
</evidence>
<sequence length="108" mass="10589">MAAASNCRARAGSGPSIGTHGSRSVPAQNCSGRSSPGSTRPPGKTVAPAEKAMEVARVSVKASGPPPASRNRTTVAASRTGAGSAAGALYSGYGGVLEASYGMDIRTP</sequence>
<feature type="compositionally biased region" description="Low complexity" evidence="1">
    <location>
        <begin position="31"/>
        <end position="43"/>
    </location>
</feature>
<dbReference type="EMBL" id="JBHMFI010000001">
    <property type="protein sequence ID" value="MFB9073479.1"/>
    <property type="molecule type" value="Genomic_DNA"/>
</dbReference>
<feature type="compositionally biased region" description="Polar residues" evidence="1">
    <location>
        <begin position="19"/>
        <end position="30"/>
    </location>
</feature>
<proteinExistence type="predicted"/>
<feature type="compositionally biased region" description="Low complexity" evidence="1">
    <location>
        <begin position="72"/>
        <end position="81"/>
    </location>
</feature>
<reference evidence="2 3" key="1">
    <citation type="submission" date="2024-09" db="EMBL/GenBank/DDBJ databases">
        <authorList>
            <person name="Sun Q."/>
            <person name="Mori K."/>
        </authorList>
    </citation>
    <scope>NUCLEOTIDE SEQUENCE [LARGE SCALE GENOMIC DNA]</scope>
    <source>
        <strain evidence="2 3">CCM 7609</strain>
    </source>
</reference>
<organism evidence="2 3">
    <name type="scientific">Citricoccus parietis</name>
    <dbReference type="NCBI Taxonomy" id="592307"/>
    <lineage>
        <taxon>Bacteria</taxon>
        <taxon>Bacillati</taxon>
        <taxon>Actinomycetota</taxon>
        <taxon>Actinomycetes</taxon>
        <taxon>Micrococcales</taxon>
        <taxon>Micrococcaceae</taxon>
        <taxon>Citricoccus</taxon>
    </lineage>
</organism>
<name>A0ABV5G3I5_9MICC</name>
<keyword evidence="3" id="KW-1185">Reference proteome</keyword>
<comment type="caution">
    <text evidence="2">The sequence shown here is derived from an EMBL/GenBank/DDBJ whole genome shotgun (WGS) entry which is preliminary data.</text>
</comment>
<evidence type="ECO:0000313" key="2">
    <source>
        <dbReference type="EMBL" id="MFB9073479.1"/>
    </source>
</evidence>
<dbReference type="Proteomes" id="UP001589575">
    <property type="component" value="Unassembled WGS sequence"/>
</dbReference>
<protein>
    <submittedName>
        <fullName evidence="2">Uncharacterized protein</fullName>
    </submittedName>
</protein>
<evidence type="ECO:0000256" key="1">
    <source>
        <dbReference type="SAM" id="MobiDB-lite"/>
    </source>
</evidence>
<feature type="region of interest" description="Disordered" evidence="1">
    <location>
        <begin position="1"/>
        <end position="81"/>
    </location>
</feature>
<accession>A0ABV5G3I5</accession>
<gene>
    <name evidence="2" type="ORF">ACFFX0_20670</name>
</gene>